<evidence type="ECO:0000256" key="2">
    <source>
        <dbReference type="ARBA" id="ARBA00004496"/>
    </source>
</evidence>
<evidence type="ECO:0000256" key="7">
    <source>
        <dbReference type="ARBA" id="ARBA00023125"/>
    </source>
</evidence>
<dbReference type="PANTHER" id="PTHR32121">
    <property type="entry name" value="PCNA-INTERACTING PARTNER"/>
    <property type="match status" value="1"/>
</dbReference>
<gene>
    <name evidence="14" type="ORF">CR201_G0001288</name>
</gene>
<dbReference type="STRING" id="9601.ENSPPYP00000005570"/>
<name>A0A2J8XMC2_PONAB</name>
<protein>
    <recommendedName>
        <fullName evidence="4">PCNA-interacting partner</fullName>
    </recommendedName>
    <alternativeName>
        <fullName evidence="10">PARP-1 binding protein</fullName>
    </alternativeName>
    <alternativeName>
        <fullName evidence="11">PARP1-binding protein</fullName>
    </alternativeName>
</protein>
<comment type="subunit">
    <text evidence="12">Interacts with RAD51 and PCNA. Interacts with PARP1. Interacts with TASOR.</text>
</comment>
<keyword evidence="7" id="KW-0238">DNA-binding</keyword>
<dbReference type="EMBL" id="NDHI03003364">
    <property type="protein sequence ID" value="PNJ83169.1"/>
    <property type="molecule type" value="Genomic_DNA"/>
</dbReference>
<dbReference type="SUPFAM" id="SSF52540">
    <property type="entry name" value="P-loop containing nucleoside triphosphate hydrolases"/>
    <property type="match status" value="1"/>
</dbReference>
<dbReference type="GO" id="GO:0005737">
    <property type="term" value="C:cytoplasm"/>
    <property type="evidence" value="ECO:0007669"/>
    <property type="project" value="UniProtKB-SubCell"/>
</dbReference>
<evidence type="ECO:0000256" key="8">
    <source>
        <dbReference type="ARBA" id="ARBA00023204"/>
    </source>
</evidence>
<proteinExistence type="inferred from homology"/>
<reference evidence="14" key="1">
    <citation type="submission" date="2017-12" db="EMBL/GenBank/DDBJ databases">
        <title>High-resolution comparative analysis of great ape genomes.</title>
        <authorList>
            <person name="Pollen A."/>
            <person name="Hastie A."/>
            <person name="Hormozdiari F."/>
            <person name="Dougherty M."/>
            <person name="Liu R."/>
            <person name="Chaisson M."/>
            <person name="Hoppe E."/>
            <person name="Hill C."/>
            <person name="Pang A."/>
            <person name="Hillier L."/>
            <person name="Baker C."/>
            <person name="Armstrong J."/>
            <person name="Shendure J."/>
            <person name="Paten B."/>
            <person name="Wilson R."/>
            <person name="Chao H."/>
            <person name="Schneider V."/>
            <person name="Ventura M."/>
            <person name="Kronenberg Z."/>
            <person name="Murali S."/>
            <person name="Gordon D."/>
            <person name="Cantsilieris S."/>
            <person name="Munson K."/>
            <person name="Nelson B."/>
            <person name="Raja A."/>
            <person name="Underwood J."/>
            <person name="Diekhans M."/>
            <person name="Fiddes I."/>
            <person name="Haussler D."/>
            <person name="Eichler E."/>
        </authorList>
    </citation>
    <scope>NUCLEOTIDE SEQUENCE [LARGE SCALE GENOMIC DNA]</scope>
    <source>
        <strain evidence="14">Susie</strain>
    </source>
</reference>
<dbReference type="InterPro" id="IPR027417">
    <property type="entry name" value="P-loop_NTPase"/>
</dbReference>
<keyword evidence="6" id="KW-0227">DNA damage</keyword>
<dbReference type="InterPro" id="IPR038932">
    <property type="entry name" value="PARPBP"/>
</dbReference>
<keyword evidence="5" id="KW-0963">Cytoplasm</keyword>
<dbReference type="GO" id="GO:0003677">
    <property type="term" value="F:DNA binding"/>
    <property type="evidence" value="ECO:0007669"/>
    <property type="project" value="UniProtKB-KW"/>
</dbReference>
<comment type="similarity">
    <text evidence="3">Belongs to the PARI family.</text>
</comment>
<dbReference type="Gene3D" id="1.10.486.10">
    <property type="entry name" value="PCRA, domain 4"/>
    <property type="match status" value="1"/>
</dbReference>
<sequence length="568" mass="63763">MIKEFRKNWRALCNSERTTLCGADSMLLALQLSMAENNKQHSGEFAVSLSDVLLMWKYLLHEKLNLPVENMDVTDDYEDIRKIYDDFLKNSNTLDLIDVYQKCRALTSNCENYNTISPSQLLDFLSGKQYAVGDENDLSIPTSPTSKYNHDNEKVQLLARKIILSYLNLLVNSKNDLAVAYILNIPDRGLGREAFTDLKHAAREKQMSIFLVATSFIRTIELGGKGYAPPPSDPLRTHVKGLSNFINFIDKLDEILGEIPNPSIAGGQILSVIKMQLIKGQNSRDPFYKAIEEVAQDLDLRIKNIINSQEGVVAVSTTDISPARPKSHAINHDTAYCGRDTVKALLVLLDEEAANAPTKNKAELLYDEENTIHHHGTSILTLFRSPTQVNNSIKPLRERICKSMQEKKIKMKQTLIRSQFACTYKDDYMISKDNWNNVNLASKPLCVLHMENDLSEGVNSSVGRSTIGTSFGNVHLDRSKNEKVSRKSTSQTGNKSSKRKQVDLDGENILCDNGNEPPQHKNAKIPKKSNDSQNKLYGKLAKVAKSNKCTAKDKLIPGQAKLTQFFRL</sequence>
<feature type="compositionally biased region" description="Basic and acidic residues" evidence="13">
    <location>
        <begin position="475"/>
        <end position="485"/>
    </location>
</feature>
<dbReference type="GO" id="GO:2000042">
    <property type="term" value="P:negative regulation of double-strand break repair via homologous recombination"/>
    <property type="evidence" value="ECO:0007669"/>
    <property type="project" value="InterPro"/>
</dbReference>
<feature type="region of interest" description="Disordered" evidence="13">
    <location>
        <begin position="469"/>
        <end position="533"/>
    </location>
</feature>
<evidence type="ECO:0000256" key="3">
    <source>
        <dbReference type="ARBA" id="ARBA00009135"/>
    </source>
</evidence>
<comment type="subcellular location">
    <subcellularLocation>
        <location evidence="2">Cytoplasm</location>
    </subcellularLocation>
    <subcellularLocation>
        <location evidence="1">Nucleus</location>
    </subcellularLocation>
</comment>
<evidence type="ECO:0000256" key="4">
    <source>
        <dbReference type="ARBA" id="ARBA00014320"/>
    </source>
</evidence>
<evidence type="ECO:0000256" key="13">
    <source>
        <dbReference type="SAM" id="MobiDB-lite"/>
    </source>
</evidence>
<evidence type="ECO:0000256" key="12">
    <source>
        <dbReference type="ARBA" id="ARBA00063564"/>
    </source>
</evidence>
<dbReference type="GO" id="GO:0006281">
    <property type="term" value="P:DNA repair"/>
    <property type="evidence" value="ECO:0007669"/>
    <property type="project" value="UniProtKB-KW"/>
</dbReference>
<dbReference type="FunFam" id="1.10.486.10:FF:000004">
    <property type="entry name" value="PCNA-interacting partner isoform X3"/>
    <property type="match status" value="1"/>
</dbReference>
<evidence type="ECO:0000256" key="6">
    <source>
        <dbReference type="ARBA" id="ARBA00022763"/>
    </source>
</evidence>
<dbReference type="GO" id="GO:0000785">
    <property type="term" value="C:chromatin"/>
    <property type="evidence" value="ECO:0007669"/>
    <property type="project" value="TreeGrafter"/>
</dbReference>
<evidence type="ECO:0000256" key="1">
    <source>
        <dbReference type="ARBA" id="ARBA00004123"/>
    </source>
</evidence>
<keyword evidence="8" id="KW-0234">DNA repair</keyword>
<organism evidence="14">
    <name type="scientific">Pongo abelii</name>
    <name type="common">Sumatran orangutan</name>
    <name type="synonym">Pongo pygmaeus abelii</name>
    <dbReference type="NCBI Taxonomy" id="9601"/>
    <lineage>
        <taxon>Eukaryota</taxon>
        <taxon>Metazoa</taxon>
        <taxon>Chordata</taxon>
        <taxon>Craniata</taxon>
        <taxon>Vertebrata</taxon>
        <taxon>Euteleostomi</taxon>
        <taxon>Mammalia</taxon>
        <taxon>Eutheria</taxon>
        <taxon>Euarchontoglires</taxon>
        <taxon>Primates</taxon>
        <taxon>Haplorrhini</taxon>
        <taxon>Catarrhini</taxon>
        <taxon>Hominidae</taxon>
        <taxon>Pongo</taxon>
    </lineage>
</organism>
<evidence type="ECO:0000256" key="9">
    <source>
        <dbReference type="ARBA" id="ARBA00023242"/>
    </source>
</evidence>
<evidence type="ECO:0000256" key="5">
    <source>
        <dbReference type="ARBA" id="ARBA00022490"/>
    </source>
</evidence>
<dbReference type="GO" id="GO:0005634">
    <property type="term" value="C:nucleus"/>
    <property type="evidence" value="ECO:0007669"/>
    <property type="project" value="UniProtKB-SubCell"/>
</dbReference>
<comment type="caution">
    <text evidence="14">The sequence shown here is derived from an EMBL/GenBank/DDBJ whole genome shotgun (WGS) entry which is preliminary data.</text>
</comment>
<evidence type="ECO:0000256" key="10">
    <source>
        <dbReference type="ARBA" id="ARBA00031632"/>
    </source>
</evidence>
<evidence type="ECO:0000313" key="14">
    <source>
        <dbReference type="EMBL" id="PNJ83169.1"/>
    </source>
</evidence>
<keyword evidence="9" id="KW-0539">Nucleus</keyword>
<dbReference type="PANTHER" id="PTHR32121:SF0">
    <property type="entry name" value="PCNA-INTERACTING PARTNER"/>
    <property type="match status" value="1"/>
</dbReference>
<evidence type="ECO:0000256" key="11">
    <source>
        <dbReference type="ARBA" id="ARBA00032731"/>
    </source>
</evidence>
<dbReference type="AlphaFoldDB" id="A0A2J8XMC2"/>
<accession>A0A2J8XMC2</accession>